<evidence type="ECO:0000313" key="3">
    <source>
        <dbReference type="Proteomes" id="UP000299102"/>
    </source>
</evidence>
<keyword evidence="3" id="KW-1185">Reference proteome</keyword>
<evidence type="ECO:0000313" key="2">
    <source>
        <dbReference type="EMBL" id="GBP43615.1"/>
    </source>
</evidence>
<dbReference type="AlphaFoldDB" id="A0A4C1W0M2"/>
<dbReference type="Proteomes" id="UP000299102">
    <property type="component" value="Unassembled WGS sequence"/>
</dbReference>
<sequence length="77" mass="8581">MTSRTATGSETNWHRNQNEDHNRERHRSPLVGAARCGVRPALPGARKHAVKQVGARPDPRALPVDKFDSLLLLLLHV</sequence>
<evidence type="ECO:0000256" key="1">
    <source>
        <dbReference type="SAM" id="MobiDB-lite"/>
    </source>
</evidence>
<proteinExistence type="predicted"/>
<reference evidence="2 3" key="1">
    <citation type="journal article" date="2019" name="Commun. Biol.">
        <title>The bagworm genome reveals a unique fibroin gene that provides high tensile strength.</title>
        <authorList>
            <person name="Kono N."/>
            <person name="Nakamura H."/>
            <person name="Ohtoshi R."/>
            <person name="Tomita M."/>
            <person name="Numata K."/>
            <person name="Arakawa K."/>
        </authorList>
    </citation>
    <scope>NUCLEOTIDE SEQUENCE [LARGE SCALE GENOMIC DNA]</scope>
</reference>
<name>A0A4C1W0M2_EUMVA</name>
<gene>
    <name evidence="2" type="ORF">EVAR_32181_1</name>
</gene>
<feature type="compositionally biased region" description="Polar residues" evidence="1">
    <location>
        <begin position="1"/>
        <end position="11"/>
    </location>
</feature>
<comment type="caution">
    <text evidence="2">The sequence shown here is derived from an EMBL/GenBank/DDBJ whole genome shotgun (WGS) entry which is preliminary data.</text>
</comment>
<feature type="region of interest" description="Disordered" evidence="1">
    <location>
        <begin position="1"/>
        <end position="31"/>
    </location>
</feature>
<dbReference type="EMBL" id="BGZK01000439">
    <property type="protein sequence ID" value="GBP43615.1"/>
    <property type="molecule type" value="Genomic_DNA"/>
</dbReference>
<organism evidence="2 3">
    <name type="scientific">Eumeta variegata</name>
    <name type="common">Bagworm moth</name>
    <name type="synonym">Eumeta japonica</name>
    <dbReference type="NCBI Taxonomy" id="151549"/>
    <lineage>
        <taxon>Eukaryota</taxon>
        <taxon>Metazoa</taxon>
        <taxon>Ecdysozoa</taxon>
        <taxon>Arthropoda</taxon>
        <taxon>Hexapoda</taxon>
        <taxon>Insecta</taxon>
        <taxon>Pterygota</taxon>
        <taxon>Neoptera</taxon>
        <taxon>Endopterygota</taxon>
        <taxon>Lepidoptera</taxon>
        <taxon>Glossata</taxon>
        <taxon>Ditrysia</taxon>
        <taxon>Tineoidea</taxon>
        <taxon>Psychidae</taxon>
        <taxon>Oiketicinae</taxon>
        <taxon>Eumeta</taxon>
    </lineage>
</organism>
<accession>A0A4C1W0M2</accession>
<protein>
    <submittedName>
        <fullName evidence="2">Uncharacterized protein</fullName>
    </submittedName>
</protein>
<feature type="compositionally biased region" description="Basic and acidic residues" evidence="1">
    <location>
        <begin position="12"/>
        <end position="23"/>
    </location>
</feature>